<dbReference type="GO" id="GO:0005829">
    <property type="term" value="C:cytosol"/>
    <property type="evidence" value="ECO:0007669"/>
    <property type="project" value="TreeGrafter"/>
</dbReference>
<dbReference type="Gene3D" id="1.10.1070.20">
    <property type="match status" value="1"/>
</dbReference>
<keyword evidence="5" id="KW-1185">Reference proteome</keyword>
<sequence length="504" mass="55596">MKRKRSYSRVTRHALSILGKLIRIGRTERGMTAQELADRAGISRTTLYNIEKGAPGPEIGSVFEVAALVGVHLFEPDSRLLSMHDARLKEKLALIPQSVHRLFFTYGASYRNRKNAIPIYEPELPLRAGLIEPSNGLSMANCIRDGSPDAWGRRVIINRLTGKKPDSDDIPNINELTFLLQSGSDRIGALDFQASATEYIPRLAAEASLDEMQAAAERIEKGLPLTPTLEQALNHGTSIGGARPKAMIEDGEKKFIAKFSASNDLYSVVKAEFIAMRLAEQSGLNVAPVSLTRAAHKDVLLIERFDRIKSNSGWTRRAMVSALTMLGLDEMMARYASYEELAEIIRHRFADPKDTMKELYGRICFNILCGNTDDHARNHAAFWDGEMLSLTPAYDICPQGRTGNEASQAMLVKGDARFSTLATCLAAAPDYHLSESQAASIIEKQIKTIAKRWPDSCAEADLSPTDRTLFAGRQFLNAYCLDGLDDNSKGLKDVFAQARAAIMA</sequence>
<evidence type="ECO:0000313" key="4">
    <source>
        <dbReference type="EMBL" id="OLP75009.1"/>
    </source>
</evidence>
<dbReference type="GO" id="GO:0003677">
    <property type="term" value="F:DNA binding"/>
    <property type="evidence" value="ECO:0007669"/>
    <property type="project" value="InterPro"/>
</dbReference>
<keyword evidence="2 4" id="KW-0418">Kinase</keyword>
<dbReference type="Gene3D" id="1.10.260.40">
    <property type="entry name" value="lambda repressor-like DNA-binding domains"/>
    <property type="match status" value="1"/>
</dbReference>
<dbReference type="InterPro" id="IPR001387">
    <property type="entry name" value="Cro/C1-type_HTH"/>
</dbReference>
<dbReference type="SMART" id="SM00530">
    <property type="entry name" value="HTH_XRE"/>
    <property type="match status" value="1"/>
</dbReference>
<dbReference type="GO" id="GO:0004674">
    <property type="term" value="F:protein serine/threonine kinase activity"/>
    <property type="evidence" value="ECO:0007669"/>
    <property type="project" value="TreeGrafter"/>
</dbReference>
<dbReference type="SUPFAM" id="SSF47413">
    <property type="entry name" value="lambda repressor-like DNA-binding domains"/>
    <property type="match status" value="1"/>
</dbReference>
<dbReference type="EMBL" id="LSRX01002914">
    <property type="protein sequence ID" value="OLP75009.1"/>
    <property type="molecule type" value="Genomic_DNA"/>
</dbReference>
<protein>
    <submittedName>
        <fullName evidence="4">Putative kinase Y4mE</fullName>
    </submittedName>
</protein>
<organism evidence="4 5">
    <name type="scientific">Symbiodinium microadriaticum</name>
    <name type="common">Dinoflagellate</name>
    <name type="synonym">Zooxanthella microadriatica</name>
    <dbReference type="NCBI Taxonomy" id="2951"/>
    <lineage>
        <taxon>Eukaryota</taxon>
        <taxon>Sar</taxon>
        <taxon>Alveolata</taxon>
        <taxon>Dinophyceae</taxon>
        <taxon>Suessiales</taxon>
        <taxon>Symbiodiniaceae</taxon>
        <taxon>Symbiodinium</taxon>
    </lineage>
</organism>
<reference evidence="4 5" key="1">
    <citation type="submission" date="2016-02" db="EMBL/GenBank/DDBJ databases">
        <title>Genome analysis of coral dinoflagellate symbionts highlights evolutionary adaptations to a symbiotic lifestyle.</title>
        <authorList>
            <person name="Aranda M."/>
            <person name="Li Y."/>
            <person name="Liew Y.J."/>
            <person name="Baumgarten S."/>
            <person name="Simakov O."/>
            <person name="Wilson M."/>
            <person name="Piel J."/>
            <person name="Ashoor H."/>
            <person name="Bougouffa S."/>
            <person name="Bajic V.B."/>
            <person name="Ryu T."/>
            <person name="Ravasi T."/>
            <person name="Bayer T."/>
            <person name="Micklem G."/>
            <person name="Kim H."/>
            <person name="Bhak J."/>
            <person name="Lajeunesse T.C."/>
            <person name="Voolstra C.R."/>
        </authorList>
    </citation>
    <scope>NUCLEOTIDE SEQUENCE [LARGE SCALE GENOMIC DNA]</scope>
    <source>
        <strain evidence="4 5">CCMP2467</strain>
    </source>
</reference>
<evidence type="ECO:0000256" key="1">
    <source>
        <dbReference type="ARBA" id="ARBA00022679"/>
    </source>
</evidence>
<evidence type="ECO:0000256" key="2">
    <source>
        <dbReference type="ARBA" id="ARBA00022777"/>
    </source>
</evidence>
<dbReference type="PANTHER" id="PTHR37419:SF8">
    <property type="entry name" value="TOXIN YJJJ"/>
    <property type="match status" value="1"/>
</dbReference>
<dbReference type="OrthoDB" id="10554314at2759"/>
<gene>
    <name evidence="4" type="ORF">AK812_SmicGene45278</name>
</gene>
<dbReference type="Pfam" id="PF01381">
    <property type="entry name" value="HTH_3"/>
    <property type="match status" value="1"/>
</dbReference>
<dbReference type="CDD" id="cd00093">
    <property type="entry name" value="HTH_XRE"/>
    <property type="match status" value="1"/>
</dbReference>
<proteinExistence type="predicted"/>
<name>A0A1Q9BWF6_SYMMI</name>
<evidence type="ECO:0000259" key="3">
    <source>
        <dbReference type="PROSITE" id="PS50943"/>
    </source>
</evidence>
<keyword evidence="1" id="KW-0808">Transferase</keyword>
<feature type="domain" description="HTH cro/C1-type" evidence="3">
    <location>
        <begin position="22"/>
        <end position="53"/>
    </location>
</feature>
<evidence type="ECO:0000313" key="5">
    <source>
        <dbReference type="Proteomes" id="UP000186817"/>
    </source>
</evidence>
<dbReference type="InterPro" id="IPR012893">
    <property type="entry name" value="HipA-like_C"/>
</dbReference>
<dbReference type="Pfam" id="PF07804">
    <property type="entry name" value="HipA_C"/>
    <property type="match status" value="1"/>
</dbReference>
<dbReference type="PANTHER" id="PTHR37419">
    <property type="entry name" value="SERINE/THREONINE-PROTEIN KINASE TOXIN HIPA"/>
    <property type="match status" value="1"/>
</dbReference>
<comment type="caution">
    <text evidence="4">The sequence shown here is derived from an EMBL/GenBank/DDBJ whole genome shotgun (WGS) entry which is preliminary data.</text>
</comment>
<dbReference type="Proteomes" id="UP000186817">
    <property type="component" value="Unassembled WGS sequence"/>
</dbReference>
<dbReference type="PROSITE" id="PS50943">
    <property type="entry name" value="HTH_CROC1"/>
    <property type="match status" value="1"/>
</dbReference>
<dbReference type="AlphaFoldDB" id="A0A1Q9BWF6"/>
<accession>A0A1Q9BWF6</accession>
<dbReference type="InterPro" id="IPR010982">
    <property type="entry name" value="Lambda_DNA-bd_dom_sf"/>
</dbReference>
<dbReference type="InterPro" id="IPR052028">
    <property type="entry name" value="HipA_Ser/Thr_kinase"/>
</dbReference>